<feature type="transmembrane region" description="Helical" evidence="8">
    <location>
        <begin position="55"/>
        <end position="76"/>
    </location>
</feature>
<evidence type="ECO:0000313" key="12">
    <source>
        <dbReference type="Proteomes" id="UP000029507"/>
    </source>
</evidence>
<dbReference type="Pfam" id="PF16916">
    <property type="entry name" value="ZT_dimer"/>
    <property type="match status" value="1"/>
</dbReference>
<dbReference type="PANTHER" id="PTHR11562:SF17">
    <property type="entry name" value="RE54080P-RELATED"/>
    <property type="match status" value="1"/>
</dbReference>
<feature type="domain" description="Cation efflux protein transmembrane" evidence="9">
    <location>
        <begin position="24"/>
        <end position="210"/>
    </location>
</feature>
<feature type="transmembrane region" description="Helical" evidence="8">
    <location>
        <begin position="121"/>
        <end position="145"/>
    </location>
</feature>
<dbReference type="Pfam" id="PF01545">
    <property type="entry name" value="Cation_efflux"/>
    <property type="match status" value="1"/>
</dbReference>
<keyword evidence="7 8" id="KW-0472">Membrane</keyword>
<feature type="domain" description="Cation efflux protein cytoplasmic" evidence="10">
    <location>
        <begin position="220"/>
        <end position="292"/>
    </location>
</feature>
<feature type="transmembrane region" description="Helical" evidence="8">
    <location>
        <begin position="21"/>
        <end position="43"/>
    </location>
</feature>
<dbReference type="Proteomes" id="UP000029507">
    <property type="component" value="Chromosome"/>
</dbReference>
<feature type="transmembrane region" description="Helical" evidence="8">
    <location>
        <begin position="88"/>
        <end position="109"/>
    </location>
</feature>
<comment type="similarity">
    <text evidence="2">Belongs to the cation diffusion facilitator (CDF) transporter (TC 2.A.4) family. SLC30A subfamily.</text>
</comment>
<proteinExistence type="inferred from homology"/>
<evidence type="ECO:0000256" key="7">
    <source>
        <dbReference type="ARBA" id="ARBA00023136"/>
    </source>
</evidence>
<sequence>MDHHHSGHGHSHHHGPANYNRAFLIGIVLNTVFVALEAVYGIFSHSLALLADAGHNLSDVLALVLAWTASLLARRIPTERRTYGYRRFSILAALFNALFLLVAIGAIVWEAVGRFHDPAPVTGQTVIWVAAVGIAINAATAILFMSGRKGDLNIRGAFLHMAADALVSVGVVIAGILISYTGWLWLDPLSSLIVAVVIFAGTWGLLKESVGLSLDTVPGGIDAAAVKAYLGSLPGVLGVHDLHIWGMSTTEAALTAHLVVNDRTGEDGMLREIAKELHERFDIGHATIQMETEAYICGLFPDDIV</sequence>
<evidence type="ECO:0000256" key="1">
    <source>
        <dbReference type="ARBA" id="ARBA00004141"/>
    </source>
</evidence>
<gene>
    <name evidence="11" type="ORF">PSTEL_07195</name>
</gene>
<dbReference type="SUPFAM" id="SSF161111">
    <property type="entry name" value="Cation efflux protein transmembrane domain-like"/>
    <property type="match status" value="1"/>
</dbReference>
<dbReference type="HOGENOM" id="CLU_013430_0_0_9"/>
<accession>A0A089LN35</accession>
<keyword evidence="6" id="KW-0406">Ion transport</keyword>
<dbReference type="InterPro" id="IPR002524">
    <property type="entry name" value="Cation_efflux"/>
</dbReference>
<dbReference type="GO" id="GO:0005886">
    <property type="term" value="C:plasma membrane"/>
    <property type="evidence" value="ECO:0007669"/>
    <property type="project" value="TreeGrafter"/>
</dbReference>
<evidence type="ECO:0000256" key="6">
    <source>
        <dbReference type="ARBA" id="ARBA00023065"/>
    </source>
</evidence>
<keyword evidence="3" id="KW-0813">Transport</keyword>
<dbReference type="InterPro" id="IPR036837">
    <property type="entry name" value="Cation_efflux_CTD_sf"/>
</dbReference>
<evidence type="ECO:0000256" key="3">
    <source>
        <dbReference type="ARBA" id="ARBA00022448"/>
    </source>
</evidence>
<dbReference type="AlphaFoldDB" id="A0A089LN35"/>
<dbReference type="NCBIfam" id="TIGR01297">
    <property type="entry name" value="CDF"/>
    <property type="match status" value="1"/>
</dbReference>
<dbReference type="PANTHER" id="PTHR11562">
    <property type="entry name" value="CATION EFFLUX PROTEIN/ ZINC TRANSPORTER"/>
    <property type="match status" value="1"/>
</dbReference>
<name>A0A089LN35_9BACL</name>
<feature type="transmembrane region" description="Helical" evidence="8">
    <location>
        <begin position="157"/>
        <end position="183"/>
    </location>
</feature>
<feature type="transmembrane region" description="Helical" evidence="8">
    <location>
        <begin position="189"/>
        <end position="206"/>
    </location>
</feature>
<evidence type="ECO:0000256" key="2">
    <source>
        <dbReference type="ARBA" id="ARBA00008873"/>
    </source>
</evidence>
<dbReference type="InterPro" id="IPR058533">
    <property type="entry name" value="Cation_efflux_TM"/>
</dbReference>
<organism evidence="11 12">
    <name type="scientific">Paenibacillus stellifer</name>
    <dbReference type="NCBI Taxonomy" id="169760"/>
    <lineage>
        <taxon>Bacteria</taxon>
        <taxon>Bacillati</taxon>
        <taxon>Bacillota</taxon>
        <taxon>Bacilli</taxon>
        <taxon>Bacillales</taxon>
        <taxon>Paenibacillaceae</taxon>
        <taxon>Paenibacillus</taxon>
    </lineage>
</organism>
<evidence type="ECO:0000259" key="9">
    <source>
        <dbReference type="Pfam" id="PF01545"/>
    </source>
</evidence>
<evidence type="ECO:0000313" key="11">
    <source>
        <dbReference type="EMBL" id="AIQ62921.1"/>
    </source>
</evidence>
<dbReference type="InterPro" id="IPR050681">
    <property type="entry name" value="CDF/SLC30A"/>
</dbReference>
<keyword evidence="4 8" id="KW-0812">Transmembrane</keyword>
<keyword evidence="12" id="KW-1185">Reference proteome</keyword>
<dbReference type="KEGG" id="pste:PSTEL_07195"/>
<dbReference type="InterPro" id="IPR027470">
    <property type="entry name" value="Cation_efflux_CTD"/>
</dbReference>
<evidence type="ECO:0000256" key="8">
    <source>
        <dbReference type="SAM" id="Phobius"/>
    </source>
</evidence>
<protein>
    <submittedName>
        <fullName evidence="11">Cobalt transporter</fullName>
    </submittedName>
</protein>
<evidence type="ECO:0000256" key="5">
    <source>
        <dbReference type="ARBA" id="ARBA00022989"/>
    </source>
</evidence>
<reference evidence="11 12" key="1">
    <citation type="submission" date="2014-08" db="EMBL/GenBank/DDBJ databases">
        <title>Comparative genomics of the Paenibacillus odorifer group.</title>
        <authorList>
            <person name="den Bakker H.C."/>
            <person name="Tsai Y.-C."/>
            <person name="Martin N."/>
            <person name="Korlach J."/>
            <person name="Wiedmann M."/>
        </authorList>
    </citation>
    <scope>NUCLEOTIDE SEQUENCE [LARGE SCALE GENOMIC DNA]</scope>
    <source>
        <strain evidence="11 12">DSM 14472</strain>
    </source>
</reference>
<dbReference type="Gene3D" id="1.20.1510.10">
    <property type="entry name" value="Cation efflux protein transmembrane domain"/>
    <property type="match status" value="1"/>
</dbReference>
<keyword evidence="5 8" id="KW-1133">Transmembrane helix</keyword>
<dbReference type="SUPFAM" id="SSF160240">
    <property type="entry name" value="Cation efflux protein cytoplasmic domain-like"/>
    <property type="match status" value="1"/>
</dbReference>
<comment type="subcellular location">
    <subcellularLocation>
        <location evidence="1">Membrane</location>
        <topology evidence="1">Multi-pass membrane protein</topology>
    </subcellularLocation>
</comment>
<dbReference type="GO" id="GO:0005385">
    <property type="term" value="F:zinc ion transmembrane transporter activity"/>
    <property type="evidence" value="ECO:0007669"/>
    <property type="project" value="TreeGrafter"/>
</dbReference>
<evidence type="ECO:0000259" key="10">
    <source>
        <dbReference type="Pfam" id="PF16916"/>
    </source>
</evidence>
<evidence type="ECO:0000256" key="4">
    <source>
        <dbReference type="ARBA" id="ARBA00022692"/>
    </source>
</evidence>
<dbReference type="InterPro" id="IPR027469">
    <property type="entry name" value="Cation_efflux_TMD_sf"/>
</dbReference>
<dbReference type="EMBL" id="CP009286">
    <property type="protein sequence ID" value="AIQ62921.1"/>
    <property type="molecule type" value="Genomic_DNA"/>
</dbReference>
<dbReference type="STRING" id="169760.PSTEL_07195"/>